<feature type="domain" description="Transglutaminase-like" evidence="2">
    <location>
        <begin position="176"/>
        <end position="247"/>
    </location>
</feature>
<reference evidence="3 4" key="1">
    <citation type="submission" date="2019-03" db="EMBL/GenBank/DDBJ databases">
        <title>Genomic Encyclopedia of Type Strains, Phase IV (KMG-IV): sequencing the most valuable type-strain genomes for metagenomic binning, comparative biology and taxonomic classification.</title>
        <authorList>
            <person name="Goeker M."/>
        </authorList>
    </citation>
    <scope>NUCLEOTIDE SEQUENCE [LARGE SCALE GENOMIC DNA]</scope>
    <source>
        <strain evidence="3 4">DSM 102969</strain>
    </source>
</reference>
<protein>
    <submittedName>
        <fullName evidence="3">Transglutaminase-like putative cysteine protease</fullName>
    </submittedName>
</protein>
<dbReference type="SUPFAM" id="SSF54001">
    <property type="entry name" value="Cysteine proteinases"/>
    <property type="match status" value="1"/>
</dbReference>
<feature type="compositionally biased region" description="Acidic residues" evidence="1">
    <location>
        <begin position="317"/>
        <end position="327"/>
    </location>
</feature>
<dbReference type="InterPro" id="IPR013589">
    <property type="entry name" value="Bac_transglu_N"/>
</dbReference>
<gene>
    <name evidence="3" type="ORF">EDD54_4098</name>
</gene>
<dbReference type="GO" id="GO:0008233">
    <property type="term" value="F:peptidase activity"/>
    <property type="evidence" value="ECO:0007669"/>
    <property type="project" value="UniProtKB-KW"/>
</dbReference>
<comment type="caution">
    <text evidence="3">The sequence shown here is derived from an EMBL/GenBank/DDBJ whole genome shotgun (WGS) entry which is preliminary data.</text>
</comment>
<evidence type="ECO:0000313" key="4">
    <source>
        <dbReference type="Proteomes" id="UP000294547"/>
    </source>
</evidence>
<dbReference type="Pfam" id="PF08379">
    <property type="entry name" value="Bact_transglu_N"/>
    <property type="match status" value="1"/>
</dbReference>
<dbReference type="InterPro" id="IPR002931">
    <property type="entry name" value="Transglutaminase-like"/>
</dbReference>
<keyword evidence="3" id="KW-0645">Protease</keyword>
<feature type="compositionally biased region" description="Basic and acidic residues" evidence="1">
    <location>
        <begin position="328"/>
        <end position="337"/>
    </location>
</feature>
<evidence type="ECO:0000259" key="2">
    <source>
        <dbReference type="SMART" id="SM00460"/>
    </source>
</evidence>
<evidence type="ECO:0000256" key="1">
    <source>
        <dbReference type="SAM" id="MobiDB-lite"/>
    </source>
</evidence>
<dbReference type="GO" id="GO:0006508">
    <property type="term" value="P:proteolysis"/>
    <property type="evidence" value="ECO:0007669"/>
    <property type="project" value="UniProtKB-KW"/>
</dbReference>
<dbReference type="RefSeq" id="WP_126540430.1">
    <property type="nucleotide sequence ID" value="NZ_BSPM01000002.1"/>
</dbReference>
<dbReference type="EMBL" id="SNXY01000011">
    <property type="protein sequence ID" value="TDP81838.1"/>
    <property type="molecule type" value="Genomic_DNA"/>
</dbReference>
<name>A0A4V6PVD3_9HYPH</name>
<sequence length="337" mass="35932">MIYDVRQLTTYAYGSTIPFSRHLARLTPVDRAGQRVLAADLSIEPEPAERSETDDFFGNRVTAFALDVPHRTLVVELVARVVVAPPEPLLAGLTPAWESVRERAAGSGDPGPDSPAHALFPSRAIVVDERMTAYAALSFTAERPVLEAGLDLTRRIKADFRYRPGTTDAATPPIEAFMARRGVCQDFAQVMIAGLRGLGLPARYVSGYLRTEPPPGRPRLEGADATHAWVELWCGPETGWIGLDPTNGIPAGEDHLVLALGRDYADVSPLDGVIVASAAHTLEVKVDVVPVAPTRERRPAAAAPPAPPAEAAAAVPEEPDAEADVEADGAREDVPPA</sequence>
<dbReference type="Gene3D" id="3.10.620.30">
    <property type="match status" value="1"/>
</dbReference>
<dbReference type="AlphaFoldDB" id="A0A4V6PVD3"/>
<keyword evidence="4" id="KW-1185">Reference proteome</keyword>
<proteinExistence type="predicted"/>
<accession>A0A4V6PVD3</accession>
<dbReference type="Pfam" id="PF01841">
    <property type="entry name" value="Transglut_core"/>
    <property type="match status" value="1"/>
</dbReference>
<evidence type="ECO:0000313" key="3">
    <source>
        <dbReference type="EMBL" id="TDP81838.1"/>
    </source>
</evidence>
<organism evidence="3 4">
    <name type="scientific">Oharaeibacter diazotrophicus</name>
    <dbReference type="NCBI Taxonomy" id="1920512"/>
    <lineage>
        <taxon>Bacteria</taxon>
        <taxon>Pseudomonadati</taxon>
        <taxon>Pseudomonadota</taxon>
        <taxon>Alphaproteobacteria</taxon>
        <taxon>Hyphomicrobiales</taxon>
        <taxon>Pleomorphomonadaceae</taxon>
        <taxon>Oharaeibacter</taxon>
    </lineage>
</organism>
<dbReference type="PANTHER" id="PTHR33490:SF7">
    <property type="entry name" value="BLR2979 PROTEIN"/>
    <property type="match status" value="1"/>
</dbReference>
<dbReference type="Proteomes" id="UP000294547">
    <property type="component" value="Unassembled WGS sequence"/>
</dbReference>
<dbReference type="OrthoDB" id="9804023at2"/>
<dbReference type="InterPro" id="IPR038765">
    <property type="entry name" value="Papain-like_cys_pep_sf"/>
</dbReference>
<dbReference type="PANTHER" id="PTHR33490">
    <property type="entry name" value="BLR5614 PROTEIN-RELATED"/>
    <property type="match status" value="1"/>
</dbReference>
<dbReference type="SMART" id="SM00460">
    <property type="entry name" value="TGc"/>
    <property type="match status" value="1"/>
</dbReference>
<feature type="region of interest" description="Disordered" evidence="1">
    <location>
        <begin position="296"/>
        <end position="337"/>
    </location>
</feature>
<keyword evidence="3" id="KW-0378">Hydrolase</keyword>